<evidence type="ECO:0000313" key="1">
    <source>
        <dbReference type="EMBL" id="SDH01866.1"/>
    </source>
</evidence>
<keyword evidence="2" id="KW-1185">Reference proteome</keyword>
<reference evidence="2" key="1">
    <citation type="submission" date="2016-10" db="EMBL/GenBank/DDBJ databases">
        <authorList>
            <person name="Varghese N."/>
            <person name="Submissions S."/>
        </authorList>
    </citation>
    <scope>NUCLEOTIDE SEQUENCE [LARGE SCALE GENOMIC DNA]</scope>
    <source>
        <strain evidence="2">Gh-67</strain>
    </source>
</reference>
<evidence type="ECO:0000313" key="2">
    <source>
        <dbReference type="Proteomes" id="UP000199705"/>
    </source>
</evidence>
<gene>
    <name evidence="1" type="ORF">SAMN05192573_10699</name>
</gene>
<accession>A0A1G7Z021</accession>
<dbReference type="EMBL" id="FNCG01000006">
    <property type="protein sequence ID" value="SDH01866.1"/>
    <property type="molecule type" value="Genomic_DNA"/>
</dbReference>
<sequence>MNKNYFTNIHPLPAYIISSIKNAIANKAMALQDVSQESSTGNPYFYFFTKLTGATSWLNSFPNSSQRFAGAFVVPPFDSM</sequence>
<dbReference type="AlphaFoldDB" id="A0A1G7Z021"/>
<protein>
    <submittedName>
        <fullName evidence="1">Uncharacterized protein</fullName>
    </submittedName>
</protein>
<organism evidence="1 2">
    <name type="scientific">Mucilaginibacter gossypii</name>
    <dbReference type="NCBI Taxonomy" id="551996"/>
    <lineage>
        <taxon>Bacteria</taxon>
        <taxon>Pseudomonadati</taxon>
        <taxon>Bacteroidota</taxon>
        <taxon>Sphingobacteriia</taxon>
        <taxon>Sphingobacteriales</taxon>
        <taxon>Sphingobacteriaceae</taxon>
        <taxon>Mucilaginibacter</taxon>
    </lineage>
</organism>
<proteinExistence type="predicted"/>
<dbReference type="Proteomes" id="UP000199705">
    <property type="component" value="Unassembled WGS sequence"/>
</dbReference>
<name>A0A1G7Z021_9SPHI</name>
<dbReference type="STRING" id="551996.SAMN05192573_10699"/>